<reference evidence="3" key="1">
    <citation type="journal article" date="2021" name="PeerJ">
        <title>Extensive microbial diversity within the chicken gut microbiome revealed by metagenomics and culture.</title>
        <authorList>
            <person name="Gilroy R."/>
            <person name="Ravi A."/>
            <person name="Getino M."/>
            <person name="Pursley I."/>
            <person name="Horton D.L."/>
            <person name="Alikhan N.F."/>
            <person name="Baker D."/>
            <person name="Gharbi K."/>
            <person name="Hall N."/>
            <person name="Watson M."/>
            <person name="Adriaenssens E.M."/>
            <person name="Foster-Nyarko E."/>
            <person name="Jarju S."/>
            <person name="Secka A."/>
            <person name="Antonio M."/>
            <person name="Oren A."/>
            <person name="Chaudhuri R.R."/>
            <person name="La Ragione R."/>
            <person name="Hildebrand F."/>
            <person name="Pallen M.J."/>
        </authorList>
    </citation>
    <scope>NUCLEOTIDE SEQUENCE</scope>
    <source>
        <strain evidence="3">811</strain>
    </source>
</reference>
<proteinExistence type="predicted"/>
<feature type="transmembrane region" description="Helical" evidence="2">
    <location>
        <begin position="204"/>
        <end position="222"/>
    </location>
</feature>
<feature type="coiled-coil region" evidence="1">
    <location>
        <begin position="234"/>
        <end position="271"/>
    </location>
</feature>
<evidence type="ECO:0000313" key="4">
    <source>
        <dbReference type="Proteomes" id="UP000824204"/>
    </source>
</evidence>
<reference evidence="3" key="2">
    <citation type="submission" date="2021-04" db="EMBL/GenBank/DDBJ databases">
        <authorList>
            <person name="Gilroy R."/>
        </authorList>
    </citation>
    <scope>NUCLEOTIDE SEQUENCE</scope>
    <source>
        <strain evidence="3">811</strain>
    </source>
</reference>
<evidence type="ECO:0008006" key="5">
    <source>
        <dbReference type="Google" id="ProtNLM"/>
    </source>
</evidence>
<sequence length="276" mass="30785">MATGLPVLERAPAQQEDRLKAYGKLSGGAEPAVMTEEQKALDFNSRIRNNYKKLIDPDFKSAEDIMGDAPVQEAAEPVYDSPEAYARATLYPEREQEQAQAQQFVHHRVEGDLFRADSPINNRTAYAQPQAPAYEQPAYEQAAYEQAAPAYEEYAQPYAEEASEDLTPTATTIQYRTDLYRDEQQVQAAAEEKKRFAMTATGKLLMCVYAIVVVVVLSLIIINTSVLNTLDRSIAERQAQLDSIVAQAQALKEEVEELTSEESILARAEEMGIIKN</sequence>
<evidence type="ECO:0000313" key="3">
    <source>
        <dbReference type="EMBL" id="HIX08278.1"/>
    </source>
</evidence>
<dbReference type="EMBL" id="DXFX01000097">
    <property type="protein sequence ID" value="HIX08278.1"/>
    <property type="molecule type" value="Genomic_DNA"/>
</dbReference>
<keyword evidence="1" id="KW-0175">Coiled coil</keyword>
<name>A0A9D1V946_9FIRM</name>
<comment type="caution">
    <text evidence="3">The sequence shown here is derived from an EMBL/GenBank/DDBJ whole genome shotgun (WGS) entry which is preliminary data.</text>
</comment>
<evidence type="ECO:0000256" key="1">
    <source>
        <dbReference type="SAM" id="Coils"/>
    </source>
</evidence>
<gene>
    <name evidence="3" type="ORF">H9741_07405</name>
</gene>
<keyword evidence="2" id="KW-0812">Transmembrane</keyword>
<protein>
    <recommendedName>
        <fullName evidence="5">Cell division protein FtsL</fullName>
    </recommendedName>
</protein>
<evidence type="ECO:0000256" key="2">
    <source>
        <dbReference type="SAM" id="Phobius"/>
    </source>
</evidence>
<keyword evidence="2" id="KW-1133">Transmembrane helix</keyword>
<keyword evidence="2" id="KW-0472">Membrane</keyword>
<dbReference type="AlphaFoldDB" id="A0A9D1V946"/>
<organism evidence="3 4">
    <name type="scientific">Candidatus Borkfalkia faecipullorum</name>
    <dbReference type="NCBI Taxonomy" id="2838510"/>
    <lineage>
        <taxon>Bacteria</taxon>
        <taxon>Bacillati</taxon>
        <taxon>Bacillota</taxon>
        <taxon>Clostridia</taxon>
        <taxon>Christensenellales</taxon>
        <taxon>Christensenellaceae</taxon>
        <taxon>Candidatus Borkfalkia</taxon>
    </lineage>
</organism>
<accession>A0A9D1V946</accession>
<dbReference type="Proteomes" id="UP000824204">
    <property type="component" value="Unassembled WGS sequence"/>
</dbReference>